<dbReference type="SUPFAM" id="SSF103473">
    <property type="entry name" value="MFS general substrate transporter"/>
    <property type="match status" value="2"/>
</dbReference>
<dbReference type="Proteomes" id="UP000735302">
    <property type="component" value="Unassembled WGS sequence"/>
</dbReference>
<dbReference type="PANTHER" id="PTHR19432">
    <property type="entry name" value="SUGAR TRANSPORTER"/>
    <property type="match status" value="1"/>
</dbReference>
<feature type="transmembrane region" description="Helical" evidence="7">
    <location>
        <begin position="209"/>
        <end position="231"/>
    </location>
</feature>
<keyword evidence="9" id="KW-1185">Reference proteome</keyword>
<evidence type="ECO:0000313" key="8">
    <source>
        <dbReference type="EMBL" id="GFO02180.1"/>
    </source>
</evidence>
<dbReference type="EMBL" id="BLXT01003576">
    <property type="protein sequence ID" value="GFO02180.1"/>
    <property type="molecule type" value="Genomic_DNA"/>
</dbReference>
<evidence type="ECO:0000256" key="2">
    <source>
        <dbReference type="ARBA" id="ARBA00022448"/>
    </source>
</evidence>
<feature type="transmembrane region" description="Helical" evidence="7">
    <location>
        <begin position="332"/>
        <end position="353"/>
    </location>
</feature>
<organism evidence="8 9">
    <name type="scientific">Plakobranchus ocellatus</name>
    <dbReference type="NCBI Taxonomy" id="259542"/>
    <lineage>
        <taxon>Eukaryota</taxon>
        <taxon>Metazoa</taxon>
        <taxon>Spiralia</taxon>
        <taxon>Lophotrochozoa</taxon>
        <taxon>Mollusca</taxon>
        <taxon>Gastropoda</taxon>
        <taxon>Heterobranchia</taxon>
        <taxon>Euthyneura</taxon>
        <taxon>Panpulmonata</taxon>
        <taxon>Sacoglossa</taxon>
        <taxon>Placobranchoidea</taxon>
        <taxon>Plakobranchidae</taxon>
        <taxon>Plakobranchus</taxon>
    </lineage>
</organism>
<evidence type="ECO:0000313" key="9">
    <source>
        <dbReference type="Proteomes" id="UP000735302"/>
    </source>
</evidence>
<keyword evidence="2" id="KW-0813">Transport</keyword>
<sequence length="863" mass="94865">MTFMRPNTLGMAESQGRDTCQKGVCTLDLSMSCSIMRILPAILISHHIIICAIAKRQPDSKFEHQEVCPVGIFFVCMASPQKGDLRLSGPPSGKDAGSGARTYDRKVPLDLRAVSLSTVPPSMLCVSAKQLGNLTNQSRKLGRVTSVMEEESFKSKEKTEEEEEGERNPVSFSSCLMLVSPLFGIEMSMSFEQVYEILVLQFLGVPLELVSVNGIIAGCLGTLLLPALGVWTDGGNNPRKRKLLTLIVGLCVFLSGPLLLSSASLIKIHRMNKFSRLIHNCSKENLHGLSNYSVNDFGGEIVDTLILNNHTSASDRPFSIETKESILYNQSVTGIVLISILGFMGLDLGFDLIVSLSRASILESVPKCQHKFVLSLATIVQSLAGFSCSLIGCFDLPGFLGSRFHADGAAATLIFFCCVLIAVTLVGFSLMGLATFRLKRKRNDSNNCSFPADLTLGELMSSKMCNDESLICSLVEKVDVAADSDYLKEQKLSNLAFVSSQLTKLLDNQLFASNTNFMEEFDHDKRTLLLQDNSNTNYCSINANHSYYESFYRSIQHHRQQETHVNSSLEDTVNGRRVEKVSICNFSEHSQEIPIPSNANSDLEERVTHEASLSLEDTSKPQREAHRENTGLEKIASKEERPGVNVCRRQLKKKLTILCVSSFFAMGAQMCVTVYAANALNTGIIHGDPVALPGTQGRERYELGLRLGSIGNLIQYASFMVVSLASTRISAALGERCYYVVNHVILIIGLVAVLTFQRRDVYMMFMVCGGLYRPCFLTLPFVLAHQMTQDSLDTESDAEDSQRASHNGRVMTLIGCLIPAHYAVLSIVMGPLMEATGNPWVPLYYCLGSGSVSLGVFALLFYV</sequence>
<keyword evidence="8" id="KW-0762">Sugar transport</keyword>
<feature type="transmembrane region" description="Helical" evidence="7">
    <location>
        <begin position="762"/>
        <end position="783"/>
    </location>
</feature>
<feature type="transmembrane region" description="Helical" evidence="7">
    <location>
        <begin position="703"/>
        <end position="725"/>
    </location>
</feature>
<evidence type="ECO:0000256" key="6">
    <source>
        <dbReference type="SAM" id="MobiDB-lite"/>
    </source>
</evidence>
<keyword evidence="4 7" id="KW-1133">Transmembrane helix</keyword>
<feature type="transmembrane region" description="Helical" evidence="7">
    <location>
        <begin position="243"/>
        <end position="266"/>
    </location>
</feature>
<feature type="transmembrane region" description="Helical" evidence="7">
    <location>
        <begin position="655"/>
        <end position="677"/>
    </location>
</feature>
<accession>A0AAV4A452</accession>
<proteinExistence type="predicted"/>
<feature type="transmembrane region" description="Helical" evidence="7">
    <location>
        <begin position="737"/>
        <end position="756"/>
    </location>
</feature>
<feature type="transmembrane region" description="Helical" evidence="7">
    <location>
        <begin position="810"/>
        <end position="830"/>
    </location>
</feature>
<feature type="transmembrane region" description="Helical" evidence="7">
    <location>
        <begin position="842"/>
        <end position="862"/>
    </location>
</feature>
<name>A0AAV4A452_9GAST</name>
<evidence type="ECO:0000256" key="7">
    <source>
        <dbReference type="SAM" id="Phobius"/>
    </source>
</evidence>
<feature type="transmembrane region" description="Helical" evidence="7">
    <location>
        <begin position="373"/>
        <end position="392"/>
    </location>
</feature>
<evidence type="ECO:0000256" key="5">
    <source>
        <dbReference type="ARBA" id="ARBA00023136"/>
    </source>
</evidence>
<gene>
    <name evidence="8" type="ORF">PoB_002868500</name>
</gene>
<evidence type="ECO:0000256" key="4">
    <source>
        <dbReference type="ARBA" id="ARBA00022989"/>
    </source>
</evidence>
<feature type="region of interest" description="Disordered" evidence="6">
    <location>
        <begin position="594"/>
        <end position="629"/>
    </location>
</feature>
<feature type="region of interest" description="Disordered" evidence="6">
    <location>
        <begin position="145"/>
        <end position="167"/>
    </location>
</feature>
<evidence type="ECO:0000256" key="3">
    <source>
        <dbReference type="ARBA" id="ARBA00022692"/>
    </source>
</evidence>
<dbReference type="GO" id="GO:0008506">
    <property type="term" value="F:sucrose:proton symporter activity"/>
    <property type="evidence" value="ECO:0007669"/>
    <property type="project" value="TreeGrafter"/>
</dbReference>
<comment type="caution">
    <text evidence="8">The sequence shown here is derived from an EMBL/GenBank/DDBJ whole genome shotgun (WGS) entry which is preliminary data.</text>
</comment>
<keyword evidence="3 7" id="KW-0812">Transmembrane</keyword>
<reference evidence="8 9" key="1">
    <citation type="journal article" date="2021" name="Elife">
        <title>Chloroplast acquisition without the gene transfer in kleptoplastic sea slugs, Plakobranchus ocellatus.</title>
        <authorList>
            <person name="Maeda T."/>
            <person name="Takahashi S."/>
            <person name="Yoshida T."/>
            <person name="Shimamura S."/>
            <person name="Takaki Y."/>
            <person name="Nagai Y."/>
            <person name="Toyoda A."/>
            <person name="Suzuki Y."/>
            <person name="Arimoto A."/>
            <person name="Ishii H."/>
            <person name="Satoh N."/>
            <person name="Nishiyama T."/>
            <person name="Hasebe M."/>
            <person name="Maruyama T."/>
            <person name="Minagawa J."/>
            <person name="Obokata J."/>
            <person name="Shigenobu S."/>
        </authorList>
    </citation>
    <scope>NUCLEOTIDE SEQUENCE [LARGE SCALE GENOMIC DNA]</scope>
</reference>
<feature type="compositionally biased region" description="Basic and acidic residues" evidence="6">
    <location>
        <begin position="617"/>
        <end position="629"/>
    </location>
</feature>
<feature type="transmembrane region" description="Helical" evidence="7">
    <location>
        <begin position="412"/>
        <end position="436"/>
    </location>
</feature>
<dbReference type="GO" id="GO:0016020">
    <property type="term" value="C:membrane"/>
    <property type="evidence" value="ECO:0007669"/>
    <property type="project" value="UniProtKB-SubCell"/>
</dbReference>
<dbReference type="AlphaFoldDB" id="A0AAV4A452"/>
<keyword evidence="5 7" id="KW-0472">Membrane</keyword>
<dbReference type="InterPro" id="IPR036259">
    <property type="entry name" value="MFS_trans_sf"/>
</dbReference>
<dbReference type="PANTHER" id="PTHR19432:SF35">
    <property type="entry name" value="SOLUTE CARRIER FAMILY 45 MEMBER 3 ISOFORM X1"/>
    <property type="match status" value="1"/>
</dbReference>
<comment type="subcellular location">
    <subcellularLocation>
        <location evidence="1">Membrane</location>
        <topology evidence="1">Multi-pass membrane protein</topology>
    </subcellularLocation>
</comment>
<evidence type="ECO:0000256" key="1">
    <source>
        <dbReference type="ARBA" id="ARBA00004141"/>
    </source>
</evidence>
<protein>
    <submittedName>
        <fullName evidence="8">Proton-associated sugar transporter a</fullName>
    </submittedName>
</protein>